<dbReference type="InterPro" id="IPR036388">
    <property type="entry name" value="WH-like_DNA-bd_sf"/>
</dbReference>
<dbReference type="SMART" id="SM00421">
    <property type="entry name" value="HTH_LUXR"/>
    <property type="match status" value="1"/>
</dbReference>
<dbReference type="EMBL" id="VTOW01000002">
    <property type="protein sequence ID" value="NKE71327.1"/>
    <property type="molecule type" value="Genomic_DNA"/>
</dbReference>
<dbReference type="PANTHER" id="PTHR44688:SF16">
    <property type="entry name" value="DNA-BINDING TRANSCRIPTIONAL ACTIVATOR DEVR_DOSR"/>
    <property type="match status" value="1"/>
</dbReference>
<gene>
    <name evidence="5" type="ORF">MNODULE_11315</name>
</gene>
<dbReference type="RefSeq" id="WP_168059862.1">
    <property type="nucleotide sequence ID" value="NZ_VTOW01000002.1"/>
</dbReference>
<dbReference type="Proteomes" id="UP000534783">
    <property type="component" value="Unassembled WGS sequence"/>
</dbReference>
<dbReference type="Gene3D" id="1.10.10.10">
    <property type="entry name" value="Winged helix-like DNA-binding domain superfamily/Winged helix DNA-binding domain"/>
    <property type="match status" value="1"/>
</dbReference>
<evidence type="ECO:0000256" key="3">
    <source>
        <dbReference type="ARBA" id="ARBA00023163"/>
    </source>
</evidence>
<proteinExistence type="predicted"/>
<dbReference type="AlphaFoldDB" id="A0A7X6DQ82"/>
<keyword evidence="2" id="KW-0238">DNA-binding</keyword>
<dbReference type="PANTHER" id="PTHR44688">
    <property type="entry name" value="DNA-BINDING TRANSCRIPTIONAL ACTIVATOR DEVR_DOSR"/>
    <property type="match status" value="1"/>
</dbReference>
<dbReference type="PROSITE" id="PS00622">
    <property type="entry name" value="HTH_LUXR_1"/>
    <property type="match status" value="1"/>
</dbReference>
<reference evidence="5 6" key="1">
    <citation type="journal article" date="2020" name="Nature">
        <title>Bacterial chemolithoautotrophy via manganese oxidation.</title>
        <authorList>
            <person name="Yu H."/>
            <person name="Leadbetter J.R."/>
        </authorList>
    </citation>
    <scope>NUCLEOTIDE SEQUENCE [LARGE SCALE GENOMIC DNA]</scope>
    <source>
        <strain evidence="5 6">Mn-1</strain>
    </source>
</reference>
<keyword evidence="1" id="KW-0805">Transcription regulation</keyword>
<comment type="caution">
    <text evidence="5">The sequence shown here is derived from an EMBL/GenBank/DDBJ whole genome shotgun (WGS) entry which is preliminary data.</text>
</comment>
<dbReference type="PRINTS" id="PR00038">
    <property type="entry name" value="HTHLUXR"/>
</dbReference>
<dbReference type="InterPro" id="IPR000792">
    <property type="entry name" value="Tscrpt_reg_LuxR_C"/>
</dbReference>
<evidence type="ECO:0000313" key="5">
    <source>
        <dbReference type="EMBL" id="NKE71327.1"/>
    </source>
</evidence>
<keyword evidence="6" id="KW-1185">Reference proteome</keyword>
<evidence type="ECO:0000256" key="2">
    <source>
        <dbReference type="ARBA" id="ARBA00023125"/>
    </source>
</evidence>
<protein>
    <submittedName>
        <fullName evidence="5">Response regulator transcription factor</fullName>
    </submittedName>
</protein>
<organism evidence="5 6">
    <name type="scientific">Candidatus Manganitrophus noduliformans</name>
    <dbReference type="NCBI Taxonomy" id="2606439"/>
    <lineage>
        <taxon>Bacteria</taxon>
        <taxon>Pseudomonadati</taxon>
        <taxon>Nitrospirota</taxon>
        <taxon>Nitrospiria</taxon>
        <taxon>Candidatus Troglogloeales</taxon>
        <taxon>Candidatus Manganitrophaceae</taxon>
        <taxon>Candidatus Manganitrophus</taxon>
    </lineage>
</organism>
<dbReference type="SUPFAM" id="SSF46894">
    <property type="entry name" value="C-terminal effector domain of the bipartite response regulators"/>
    <property type="match status" value="1"/>
</dbReference>
<dbReference type="GO" id="GO:0003677">
    <property type="term" value="F:DNA binding"/>
    <property type="evidence" value="ECO:0007669"/>
    <property type="project" value="UniProtKB-KW"/>
</dbReference>
<dbReference type="GO" id="GO:0006355">
    <property type="term" value="P:regulation of DNA-templated transcription"/>
    <property type="evidence" value="ECO:0007669"/>
    <property type="project" value="InterPro"/>
</dbReference>
<sequence length="90" mass="10296">MPSVLKRATRSDKKIDRGPVVARSITEREKEVLRLVALGYKNKEIAKDLGVKVKTVETHRFNIMNKLAFRNISEMIRYAITKGIAPIEDE</sequence>
<dbReference type="Pfam" id="PF00196">
    <property type="entry name" value="GerE"/>
    <property type="match status" value="1"/>
</dbReference>
<evidence type="ECO:0000256" key="1">
    <source>
        <dbReference type="ARBA" id="ARBA00023015"/>
    </source>
</evidence>
<evidence type="ECO:0000259" key="4">
    <source>
        <dbReference type="PROSITE" id="PS50043"/>
    </source>
</evidence>
<dbReference type="CDD" id="cd06170">
    <property type="entry name" value="LuxR_C_like"/>
    <property type="match status" value="1"/>
</dbReference>
<name>A0A7X6DQ82_9BACT</name>
<evidence type="ECO:0000313" key="6">
    <source>
        <dbReference type="Proteomes" id="UP000534783"/>
    </source>
</evidence>
<feature type="domain" description="HTH luxR-type" evidence="4">
    <location>
        <begin position="18"/>
        <end position="83"/>
    </location>
</feature>
<keyword evidence="3" id="KW-0804">Transcription</keyword>
<dbReference type="InterPro" id="IPR016032">
    <property type="entry name" value="Sig_transdc_resp-reg_C-effctor"/>
</dbReference>
<accession>A0A7X6DQ82</accession>
<dbReference type="PROSITE" id="PS50043">
    <property type="entry name" value="HTH_LUXR_2"/>
    <property type="match status" value="1"/>
</dbReference>